<feature type="region of interest" description="Disordered" evidence="1">
    <location>
        <begin position="78"/>
        <end position="120"/>
    </location>
</feature>
<accession>A0A939PCH7</accession>
<gene>
    <name evidence="2" type="ORF">J4573_08555</name>
</gene>
<evidence type="ECO:0000256" key="1">
    <source>
        <dbReference type="SAM" id="MobiDB-lite"/>
    </source>
</evidence>
<reference evidence="2" key="1">
    <citation type="submission" date="2021-03" db="EMBL/GenBank/DDBJ databases">
        <authorList>
            <person name="Kanchanasin P."/>
            <person name="Saeng-In P."/>
            <person name="Phongsopitanun W."/>
            <person name="Yuki M."/>
            <person name="Kudo T."/>
            <person name="Ohkuma M."/>
            <person name="Tanasupawat S."/>
        </authorList>
    </citation>
    <scope>NUCLEOTIDE SEQUENCE</scope>
    <source>
        <strain evidence="2">GKU 128</strain>
    </source>
</reference>
<comment type="caution">
    <text evidence="2">The sequence shown here is derived from an EMBL/GenBank/DDBJ whole genome shotgun (WGS) entry which is preliminary data.</text>
</comment>
<dbReference type="EMBL" id="JAGEOJ010000003">
    <property type="protein sequence ID" value="MBO2447134.1"/>
    <property type="molecule type" value="Genomic_DNA"/>
</dbReference>
<feature type="compositionally biased region" description="Basic residues" evidence="1">
    <location>
        <begin position="109"/>
        <end position="120"/>
    </location>
</feature>
<evidence type="ECO:0000313" key="3">
    <source>
        <dbReference type="Proteomes" id="UP000669179"/>
    </source>
</evidence>
<dbReference type="Proteomes" id="UP000669179">
    <property type="component" value="Unassembled WGS sequence"/>
</dbReference>
<evidence type="ECO:0000313" key="2">
    <source>
        <dbReference type="EMBL" id="MBO2447134.1"/>
    </source>
</evidence>
<proteinExistence type="predicted"/>
<keyword evidence="3" id="KW-1185">Reference proteome</keyword>
<sequence length="120" mass="13395">MKPQRPLNISERLERGVNELKEIFTNMRDLEFTHVIDPTARDLTDYTMLVDDLAATLQQLTSALQAEDPQHITPATLAARDFPPSKPAHPAPPDTPAEPPTNSPTTRAIPRHHGPRHPRS</sequence>
<organism evidence="2 3">
    <name type="scientific">Actinomadura barringtoniae</name>
    <dbReference type="NCBI Taxonomy" id="1427535"/>
    <lineage>
        <taxon>Bacteria</taxon>
        <taxon>Bacillati</taxon>
        <taxon>Actinomycetota</taxon>
        <taxon>Actinomycetes</taxon>
        <taxon>Streptosporangiales</taxon>
        <taxon>Thermomonosporaceae</taxon>
        <taxon>Actinomadura</taxon>
    </lineage>
</organism>
<protein>
    <submittedName>
        <fullName evidence="2">Uncharacterized protein</fullName>
    </submittedName>
</protein>
<dbReference type="AlphaFoldDB" id="A0A939PCH7"/>
<feature type="compositionally biased region" description="Pro residues" evidence="1">
    <location>
        <begin position="84"/>
        <end position="102"/>
    </location>
</feature>
<dbReference type="RefSeq" id="WP_208254736.1">
    <property type="nucleotide sequence ID" value="NZ_JAGEOJ010000003.1"/>
</dbReference>
<name>A0A939PCH7_9ACTN</name>